<dbReference type="STRING" id="568872.GA0070624_2439"/>
<keyword evidence="5 7" id="KW-0472">Membrane</keyword>
<feature type="transmembrane region" description="Helical" evidence="7">
    <location>
        <begin position="91"/>
        <end position="113"/>
    </location>
</feature>
<accession>A0A1C6RXR3</accession>
<proteinExistence type="predicted"/>
<dbReference type="Gene3D" id="1.20.1250.20">
    <property type="entry name" value="MFS general substrate transporter like domains"/>
    <property type="match status" value="1"/>
</dbReference>
<dbReference type="AlphaFoldDB" id="A0A1C6RXR3"/>
<organism evidence="8 9">
    <name type="scientific">Micromonospora rhizosphaerae</name>
    <dbReference type="NCBI Taxonomy" id="568872"/>
    <lineage>
        <taxon>Bacteria</taxon>
        <taxon>Bacillati</taxon>
        <taxon>Actinomycetota</taxon>
        <taxon>Actinomycetes</taxon>
        <taxon>Micromonosporales</taxon>
        <taxon>Micromonosporaceae</taxon>
        <taxon>Micromonospora</taxon>
    </lineage>
</organism>
<evidence type="ECO:0000256" key="7">
    <source>
        <dbReference type="SAM" id="Phobius"/>
    </source>
</evidence>
<dbReference type="GO" id="GO:0022857">
    <property type="term" value="F:transmembrane transporter activity"/>
    <property type="evidence" value="ECO:0007669"/>
    <property type="project" value="InterPro"/>
</dbReference>
<keyword evidence="4 7" id="KW-1133">Transmembrane helix</keyword>
<dbReference type="RefSeq" id="WP_176731670.1">
    <property type="nucleotide sequence ID" value="NZ_FMHV01000002.1"/>
</dbReference>
<dbReference type="GO" id="GO:0005886">
    <property type="term" value="C:plasma membrane"/>
    <property type="evidence" value="ECO:0007669"/>
    <property type="project" value="UniProtKB-SubCell"/>
</dbReference>
<name>A0A1C6RXR3_9ACTN</name>
<evidence type="ECO:0000256" key="1">
    <source>
        <dbReference type="ARBA" id="ARBA00004651"/>
    </source>
</evidence>
<dbReference type="PANTHER" id="PTHR23513:SF6">
    <property type="entry name" value="MAJOR FACILITATOR SUPERFAMILY ASSOCIATED DOMAIN-CONTAINING PROTEIN"/>
    <property type="match status" value="1"/>
</dbReference>
<feature type="transmembrane region" description="Helical" evidence="7">
    <location>
        <begin position="186"/>
        <end position="207"/>
    </location>
</feature>
<dbReference type="InterPro" id="IPR036259">
    <property type="entry name" value="MFS_trans_sf"/>
</dbReference>
<evidence type="ECO:0000313" key="9">
    <source>
        <dbReference type="Proteomes" id="UP000199413"/>
    </source>
</evidence>
<dbReference type="Proteomes" id="UP000199413">
    <property type="component" value="Unassembled WGS sequence"/>
</dbReference>
<protein>
    <submittedName>
        <fullName evidence="8">Transmembrane secretion effector</fullName>
    </submittedName>
</protein>
<evidence type="ECO:0000256" key="5">
    <source>
        <dbReference type="ARBA" id="ARBA00023136"/>
    </source>
</evidence>
<dbReference type="Pfam" id="PF07690">
    <property type="entry name" value="MFS_1"/>
    <property type="match status" value="1"/>
</dbReference>
<dbReference type="CDD" id="cd06173">
    <property type="entry name" value="MFS_MefA_like"/>
    <property type="match status" value="1"/>
</dbReference>
<feature type="region of interest" description="Disordered" evidence="6">
    <location>
        <begin position="209"/>
        <end position="231"/>
    </location>
</feature>
<comment type="subcellular location">
    <subcellularLocation>
        <location evidence="1">Cell membrane</location>
        <topology evidence="1">Multi-pass membrane protein</topology>
    </subcellularLocation>
</comment>
<evidence type="ECO:0000256" key="2">
    <source>
        <dbReference type="ARBA" id="ARBA00022475"/>
    </source>
</evidence>
<dbReference type="PANTHER" id="PTHR23513">
    <property type="entry name" value="INTEGRAL MEMBRANE EFFLUX PROTEIN-RELATED"/>
    <property type="match status" value="1"/>
</dbReference>
<reference evidence="9" key="1">
    <citation type="submission" date="2016-06" db="EMBL/GenBank/DDBJ databases">
        <authorList>
            <person name="Varghese N."/>
            <person name="Submissions Spin"/>
        </authorList>
    </citation>
    <scope>NUCLEOTIDE SEQUENCE [LARGE SCALE GENOMIC DNA]</scope>
    <source>
        <strain evidence="9">DSM 45431</strain>
    </source>
</reference>
<evidence type="ECO:0000256" key="3">
    <source>
        <dbReference type="ARBA" id="ARBA00022692"/>
    </source>
</evidence>
<dbReference type="SUPFAM" id="SSF103473">
    <property type="entry name" value="MFS general substrate transporter"/>
    <property type="match status" value="1"/>
</dbReference>
<keyword evidence="9" id="KW-1185">Reference proteome</keyword>
<keyword evidence="2" id="KW-1003">Cell membrane</keyword>
<evidence type="ECO:0000256" key="4">
    <source>
        <dbReference type="ARBA" id="ARBA00022989"/>
    </source>
</evidence>
<gene>
    <name evidence="8" type="ORF">GA0070624_2439</name>
</gene>
<dbReference type="InterPro" id="IPR011701">
    <property type="entry name" value="MFS"/>
</dbReference>
<evidence type="ECO:0000256" key="6">
    <source>
        <dbReference type="SAM" id="MobiDB-lite"/>
    </source>
</evidence>
<evidence type="ECO:0000313" key="8">
    <source>
        <dbReference type="EMBL" id="SCL21993.1"/>
    </source>
</evidence>
<dbReference type="EMBL" id="FMHV01000002">
    <property type="protein sequence ID" value="SCL21993.1"/>
    <property type="molecule type" value="Genomic_DNA"/>
</dbReference>
<sequence>MTEHLTRPAPATTPDRLSRWRSRNFLLLWSGQTVSELGTRISGVAVPLLAAGTLDATVFQLSLLTVLAWLPYLIFSLPAGMLADRVDQRRLMIVCDLGRAVLLLSVPVVGLVGHLTLTFLYVVVGLTGVLNVAFTVAYRSLLPAIVPAHRLAEGNARLKVTENVAQLAGPTAGGALVGLIGATRTFLADSLSFLVSAATLVLIRLSGGSGPGRQRRRAGVPHPPPRRDHLGLAPVDHEVVARRTGVS</sequence>
<feature type="transmembrane region" description="Helical" evidence="7">
    <location>
        <begin position="58"/>
        <end position="79"/>
    </location>
</feature>
<keyword evidence="3 7" id="KW-0812">Transmembrane</keyword>